<name>A0AAN9FK26_CROPI</name>
<evidence type="ECO:0000313" key="2">
    <source>
        <dbReference type="Proteomes" id="UP001372338"/>
    </source>
</evidence>
<dbReference type="PANTHER" id="PTHR31208:SF3">
    <property type="entry name" value="OS01G0953500 PROTEIN"/>
    <property type="match status" value="1"/>
</dbReference>
<dbReference type="PANTHER" id="PTHR31208">
    <property type="entry name" value="EXPRESSED PROTEIN"/>
    <property type="match status" value="1"/>
</dbReference>
<evidence type="ECO:0000313" key="1">
    <source>
        <dbReference type="EMBL" id="KAK7276666.1"/>
    </source>
</evidence>
<keyword evidence="2" id="KW-1185">Reference proteome</keyword>
<gene>
    <name evidence="1" type="ORF">RIF29_17810</name>
</gene>
<comment type="caution">
    <text evidence="1">The sequence shown here is derived from an EMBL/GenBank/DDBJ whole genome shotgun (WGS) entry which is preliminary data.</text>
</comment>
<proteinExistence type="predicted"/>
<dbReference type="Proteomes" id="UP001372338">
    <property type="component" value="Unassembled WGS sequence"/>
</dbReference>
<protein>
    <submittedName>
        <fullName evidence="1">Uncharacterized protein</fullName>
    </submittedName>
</protein>
<accession>A0AAN9FK26</accession>
<dbReference type="AlphaFoldDB" id="A0AAN9FK26"/>
<reference evidence="1 2" key="1">
    <citation type="submission" date="2024-01" db="EMBL/GenBank/DDBJ databases">
        <title>The genomes of 5 underutilized Papilionoideae crops provide insights into root nodulation and disease resistanc.</title>
        <authorList>
            <person name="Yuan L."/>
        </authorList>
    </citation>
    <scope>NUCLEOTIDE SEQUENCE [LARGE SCALE GENOMIC DNA]</scope>
    <source>
        <strain evidence="1">ZHUSHIDOU_FW_LH</strain>
        <tissue evidence="1">Leaf</tissue>
    </source>
</reference>
<dbReference type="EMBL" id="JAYWIO010000003">
    <property type="protein sequence ID" value="KAK7276666.1"/>
    <property type="molecule type" value="Genomic_DNA"/>
</dbReference>
<sequence length="191" mass="21342">MLSRARNLFEDQLLVFSLVPISQVVGKGKVTEDYSLSSTDLFHSPAGTVQLTLSLDTSFAPYSSMNLVSESAKNSSVSSELVLLDIKISQVMLDTVEYSRIEFPDISLVKKNQKMVSEYFNFLGYGSISGSMSMPFLHLGTTPQLDNCEMSISSPVEFISPNESIQNSAFNFHFLQMILVYSFKARNLFSW</sequence>
<organism evidence="1 2">
    <name type="scientific">Crotalaria pallida</name>
    <name type="common">Smooth rattlebox</name>
    <name type="synonym">Crotalaria striata</name>
    <dbReference type="NCBI Taxonomy" id="3830"/>
    <lineage>
        <taxon>Eukaryota</taxon>
        <taxon>Viridiplantae</taxon>
        <taxon>Streptophyta</taxon>
        <taxon>Embryophyta</taxon>
        <taxon>Tracheophyta</taxon>
        <taxon>Spermatophyta</taxon>
        <taxon>Magnoliopsida</taxon>
        <taxon>eudicotyledons</taxon>
        <taxon>Gunneridae</taxon>
        <taxon>Pentapetalae</taxon>
        <taxon>rosids</taxon>
        <taxon>fabids</taxon>
        <taxon>Fabales</taxon>
        <taxon>Fabaceae</taxon>
        <taxon>Papilionoideae</taxon>
        <taxon>50 kb inversion clade</taxon>
        <taxon>genistoids sensu lato</taxon>
        <taxon>core genistoids</taxon>
        <taxon>Crotalarieae</taxon>
        <taxon>Crotalaria</taxon>
    </lineage>
</organism>